<dbReference type="RefSeq" id="WP_194694517.1">
    <property type="nucleotide sequence ID" value="NZ_JADKPO010000001.1"/>
</dbReference>
<feature type="compositionally biased region" description="Basic and acidic residues" evidence="1">
    <location>
        <begin position="12"/>
        <end position="23"/>
    </location>
</feature>
<evidence type="ECO:0000313" key="3">
    <source>
        <dbReference type="Proteomes" id="UP000660668"/>
    </source>
</evidence>
<name>A0A930VKF9_9ACTN</name>
<reference evidence="2" key="1">
    <citation type="submission" date="2020-11" db="EMBL/GenBank/DDBJ databases">
        <title>Nocardioides cynanchi sp. nov., isolated from soil of rhizosphere of Cynanchum wilfordii.</title>
        <authorList>
            <person name="Lee J.-S."/>
            <person name="Suh M.K."/>
            <person name="Kim J.-S."/>
        </authorList>
    </citation>
    <scope>NUCLEOTIDE SEQUENCE</scope>
    <source>
        <strain evidence="2">KCTC 19276</strain>
    </source>
</reference>
<gene>
    <name evidence="2" type="ORF">ISU10_01230</name>
</gene>
<sequence>MPASSDQSGANEDLKAKMREALDRKKKGGSGGLHGDNPLKEKAHGSEVSGGSAPKMHRRKAGGGGS</sequence>
<evidence type="ECO:0000256" key="1">
    <source>
        <dbReference type="SAM" id="MobiDB-lite"/>
    </source>
</evidence>
<comment type="caution">
    <text evidence="2">The sequence shown here is derived from an EMBL/GenBank/DDBJ whole genome shotgun (WGS) entry which is preliminary data.</text>
</comment>
<feature type="compositionally biased region" description="Polar residues" evidence="1">
    <location>
        <begin position="1"/>
        <end position="10"/>
    </location>
</feature>
<dbReference type="AlphaFoldDB" id="A0A930VKF9"/>
<organism evidence="2 3">
    <name type="scientific">Nocardioides agariphilus</name>
    <dbReference type="NCBI Taxonomy" id="433664"/>
    <lineage>
        <taxon>Bacteria</taxon>
        <taxon>Bacillati</taxon>
        <taxon>Actinomycetota</taxon>
        <taxon>Actinomycetes</taxon>
        <taxon>Propionibacteriales</taxon>
        <taxon>Nocardioidaceae</taxon>
        <taxon>Nocardioides</taxon>
    </lineage>
</organism>
<evidence type="ECO:0000313" key="2">
    <source>
        <dbReference type="EMBL" id="MBF4766385.1"/>
    </source>
</evidence>
<feature type="region of interest" description="Disordered" evidence="1">
    <location>
        <begin position="1"/>
        <end position="66"/>
    </location>
</feature>
<dbReference type="Proteomes" id="UP000660668">
    <property type="component" value="Unassembled WGS sequence"/>
</dbReference>
<dbReference type="EMBL" id="JADKPO010000001">
    <property type="protein sequence ID" value="MBF4766385.1"/>
    <property type="molecule type" value="Genomic_DNA"/>
</dbReference>
<dbReference type="Pfam" id="PF17227">
    <property type="entry name" value="DUF5302"/>
    <property type="match status" value="1"/>
</dbReference>
<proteinExistence type="predicted"/>
<feature type="compositionally biased region" description="Basic residues" evidence="1">
    <location>
        <begin position="55"/>
        <end position="66"/>
    </location>
</feature>
<protein>
    <submittedName>
        <fullName evidence="2">DUF5302 family protein</fullName>
    </submittedName>
</protein>
<dbReference type="InterPro" id="IPR035172">
    <property type="entry name" value="DUF5302"/>
</dbReference>
<keyword evidence="3" id="KW-1185">Reference proteome</keyword>
<accession>A0A930VKF9</accession>